<dbReference type="Proteomes" id="UP000000430">
    <property type="component" value="Chromosome"/>
</dbReference>
<gene>
    <name evidence="1" type="ordered locus">ACIAD2720</name>
</gene>
<proteinExistence type="predicted"/>
<sequence length="70" mass="8257">MKYLDSKKLSNSQFKHYTDISHSTFSLMLEHIQMQIPSNGSPFEINKIWVKHSHNLPNVRLKVIRTKTTM</sequence>
<evidence type="ECO:0000313" key="2">
    <source>
        <dbReference type="Proteomes" id="UP000000430"/>
    </source>
</evidence>
<name>Q6F8Z5_ACIAD</name>
<evidence type="ECO:0000313" key="1">
    <source>
        <dbReference type="EMBL" id="CAG69470.1"/>
    </source>
</evidence>
<dbReference type="EMBL" id="CR543861">
    <property type="protein sequence ID" value="CAG69470.1"/>
    <property type="molecule type" value="Genomic_DNA"/>
</dbReference>
<organism evidence="1 2">
    <name type="scientific">Acinetobacter baylyi (strain ATCC 33305 / BD413 / ADP1)</name>
    <dbReference type="NCBI Taxonomy" id="62977"/>
    <lineage>
        <taxon>Bacteria</taxon>
        <taxon>Pseudomonadati</taxon>
        <taxon>Pseudomonadota</taxon>
        <taxon>Gammaproteobacteria</taxon>
        <taxon>Moraxellales</taxon>
        <taxon>Moraxellaceae</taxon>
        <taxon>Acinetobacter</taxon>
    </lineage>
</organism>
<protein>
    <submittedName>
        <fullName evidence="1">Uncharacterized protein</fullName>
    </submittedName>
</protein>
<dbReference type="AlphaFoldDB" id="Q6F8Z5"/>
<dbReference type="KEGG" id="aci:ACIAD2720"/>
<dbReference type="HOGENOM" id="CLU_2748461_0_0_6"/>
<reference evidence="1 2" key="1">
    <citation type="journal article" date="2004" name="Nucleic Acids Res.">
        <title>Unique features revealed by the genome sequence of Acinetobacter sp. ADP1, a versatile and naturally transformation competent bacterium.</title>
        <authorList>
            <person name="Barbe V."/>
            <person name="Vallenet D."/>
            <person name="Fonknechten N."/>
            <person name="Kreimeyer A."/>
            <person name="Oztas S."/>
            <person name="Labarre L."/>
            <person name="Cruveiller S."/>
            <person name="Robert C."/>
            <person name="Duprat S."/>
            <person name="Wincker P."/>
            <person name="Ornston L.N."/>
            <person name="Weissenbach J."/>
            <person name="Marliere P."/>
            <person name="Cohen G.N."/>
            <person name="Medigue C."/>
        </authorList>
    </citation>
    <scope>NUCLEOTIDE SEQUENCE [LARGE SCALE GENOMIC DNA]</scope>
    <source>
        <strain evidence="2">ATCC 33305 / BD413 / ADP1</strain>
    </source>
</reference>
<accession>Q6F8Z5</accession>